<evidence type="ECO:0000256" key="7">
    <source>
        <dbReference type="ARBA" id="ARBA00012673"/>
    </source>
</evidence>
<sequence length="923" mass="102931">MPATNLATTTTATATMEQHNDDENVKIHLDPRDANTPDKWIKRHPQLVRLTGKHPFNCEAPAPLLFSQGFITPSSLHYVRNHGAVPQLSWDTHRLCIEGLVNTKVALTMEILSQLPSITIPVTLVCAGNRRKEQNMHKQSIGFNWGPGGISTAVWKGVLLRDLLLNICGGVKKGAKFVCFDGAEKLPNGTYGTSISVERVLNPMNDVLIAYEMNGERLTPDHGYPVRLIVPGCIGGRMIKFLAKITVSEDRSDSWYHYHDNRVLPSVVTDADMAKREQWWFRPEYIINELNINSAICSPAHFSELSITNPKTISQEITIQGYAYNGGCKKITRVEITLDSGRSWIISELDRPEERQEYQIANHPIPRQRYWCWCFWSVKVPVRQLLECKDIHVRAWDCTQNTQPKDLNWNLMGMMNNCWYRVQVELAVSGAEDGELVLRFIHPTVPGPDNGGGWMRPKGEVAMTAKDAPLPTTSIKPAPIMTTAITKRESVEAKMENDKPDAAAPKTPALTTAGTHPAGVQCFTAERVAKHSTDDDCWIIHSGKVYDCTQFLQEHPGGAESITMNAGEDCTEDFDAIHSVKAREMLAKYYIGELVDAMLEPVPEYAPSPAKADAVVPVAAAPVPTPLAQLTPPPSVLSSPTSTDRPFINPKKWQDITLVEKFQLTHNTRLFRFALRYSDEPLGLPLGKHLLLRIKTNDQVHIRAYTPTSLPFQCGHFDLVVKVYFKETDPRFPAGGVVSQYLDNLAIGDAVSIKGPTGSFTYDGQGRYSHSSGRKGKAMQIGMICGGTGLTPMYQIMQAILADRANDNTRVSLIFGNRTEDDILMRKAIEDTGNGLGLERFHLWHMLSESNPTDWKYGKGFINKDVIKEHLFPKAWCTLNTAEDMANRIVLLCGPPPMINLCCIPVLTELFGKEFVDNNVFCF</sequence>
<comment type="subunit">
    <text evidence="6">Homodimer.</text>
</comment>
<dbReference type="PRINTS" id="PR00363">
    <property type="entry name" value="CYTOCHROMEB5"/>
</dbReference>
<dbReference type="PROSITE" id="PS50255">
    <property type="entry name" value="CYTOCHROME_B5_2"/>
    <property type="match status" value="1"/>
</dbReference>
<comment type="cofactor">
    <cofactor evidence="1">
        <name>Mo-molybdopterin</name>
        <dbReference type="ChEBI" id="CHEBI:71302"/>
    </cofactor>
</comment>
<dbReference type="PANTHER" id="PTHR19372">
    <property type="entry name" value="SULFITE REDUCTASE"/>
    <property type="match status" value="1"/>
</dbReference>
<dbReference type="InterPro" id="IPR001199">
    <property type="entry name" value="Cyt_B5-like_heme/steroid-bd"/>
</dbReference>
<dbReference type="PRINTS" id="PR00406">
    <property type="entry name" value="CYTB5RDTASE"/>
</dbReference>
<dbReference type="SMART" id="SM01117">
    <property type="entry name" value="Cyt-b5"/>
    <property type="match status" value="1"/>
</dbReference>
<dbReference type="PANTHER" id="PTHR19372:SF7">
    <property type="entry name" value="SULFITE OXIDASE, MITOCHONDRIAL"/>
    <property type="match status" value="1"/>
</dbReference>
<dbReference type="Pfam" id="PF00970">
    <property type="entry name" value="FAD_binding_6"/>
    <property type="match status" value="1"/>
</dbReference>
<keyword evidence="16" id="KW-0534">Nitrate assimilation</keyword>
<keyword evidence="15" id="KW-0408">Iron</keyword>
<evidence type="ECO:0000256" key="8">
    <source>
        <dbReference type="ARBA" id="ARBA00015499"/>
    </source>
</evidence>
<dbReference type="SUPFAM" id="SSF52343">
    <property type="entry name" value="Ferredoxin reductase-like, C-terminal NADP-linked domain"/>
    <property type="match status" value="1"/>
</dbReference>
<evidence type="ECO:0000256" key="10">
    <source>
        <dbReference type="ARBA" id="ARBA00022617"/>
    </source>
</evidence>
<dbReference type="Pfam" id="PF00174">
    <property type="entry name" value="Oxidored_molyb"/>
    <property type="match status" value="1"/>
</dbReference>
<evidence type="ECO:0000259" key="19">
    <source>
        <dbReference type="PROSITE" id="PS51384"/>
    </source>
</evidence>
<reference evidence="20 21" key="1">
    <citation type="journal article" date="2020" name="Fungal Divers.">
        <title>Resolving the Mortierellaceae phylogeny through synthesis of multi-gene phylogenetics and phylogenomics.</title>
        <authorList>
            <person name="Vandepol N."/>
            <person name="Liber J."/>
            <person name="Desiro A."/>
            <person name="Na H."/>
            <person name="Kennedy M."/>
            <person name="Barry K."/>
            <person name="Grigoriev I.V."/>
            <person name="Miller A.N."/>
            <person name="O'Donnell K."/>
            <person name="Stajich J.E."/>
            <person name="Bonito G."/>
        </authorList>
    </citation>
    <scope>NUCLEOTIDE SEQUENCE [LARGE SCALE GENOMIC DNA]</scope>
    <source>
        <strain evidence="20 21">AD045</strain>
    </source>
</reference>
<proteinExistence type="inferred from homology"/>
<dbReference type="InterPro" id="IPR001709">
    <property type="entry name" value="Flavoprot_Pyr_Nucl_cyt_Rdtase"/>
</dbReference>
<dbReference type="InterPro" id="IPR022407">
    <property type="entry name" value="OxRdtase_Mopterin_BS"/>
</dbReference>
<keyword evidence="9" id="KW-0500">Molybdenum</keyword>
<dbReference type="PRINTS" id="PR00407">
    <property type="entry name" value="EUMOPTERIN"/>
</dbReference>
<comment type="cofactor">
    <cofactor evidence="2">
        <name>heme</name>
        <dbReference type="ChEBI" id="CHEBI:30413"/>
    </cofactor>
</comment>
<dbReference type="EMBL" id="JAAAIM010000364">
    <property type="protein sequence ID" value="KAG0289150.1"/>
    <property type="molecule type" value="Genomic_DNA"/>
</dbReference>
<evidence type="ECO:0000256" key="5">
    <source>
        <dbReference type="ARBA" id="ARBA00006253"/>
    </source>
</evidence>
<accession>A0ABQ7K133</accession>
<organism evidence="20 21">
    <name type="scientific">Linnemannia gamsii</name>
    <dbReference type="NCBI Taxonomy" id="64522"/>
    <lineage>
        <taxon>Eukaryota</taxon>
        <taxon>Fungi</taxon>
        <taxon>Fungi incertae sedis</taxon>
        <taxon>Mucoromycota</taxon>
        <taxon>Mortierellomycotina</taxon>
        <taxon>Mortierellomycetes</taxon>
        <taxon>Mortierellales</taxon>
        <taxon>Mortierellaceae</taxon>
        <taxon>Linnemannia</taxon>
    </lineage>
</organism>
<dbReference type="PROSITE" id="PS00191">
    <property type="entry name" value="CYTOCHROME_B5_1"/>
    <property type="match status" value="1"/>
</dbReference>
<dbReference type="Pfam" id="PF00175">
    <property type="entry name" value="NAD_binding_1"/>
    <property type="match status" value="1"/>
</dbReference>
<dbReference type="InterPro" id="IPR001433">
    <property type="entry name" value="OxRdtase_FAD/NAD-bd"/>
</dbReference>
<comment type="cofactor">
    <cofactor evidence="3">
        <name>FAD</name>
        <dbReference type="ChEBI" id="CHEBI:57692"/>
    </cofactor>
</comment>
<comment type="function">
    <text evidence="4">Nitrate reductase is a key enzyme involved in the first step of nitrate assimilation in plants, fungi and bacteria.</text>
</comment>
<feature type="domain" description="Cytochrome b5 heme-binding" evidence="18">
    <location>
        <begin position="520"/>
        <end position="595"/>
    </location>
</feature>
<gene>
    <name evidence="20" type="ORF">BGZ96_007218</name>
</gene>
<dbReference type="Gene3D" id="2.40.30.10">
    <property type="entry name" value="Translation factors"/>
    <property type="match status" value="1"/>
</dbReference>
<dbReference type="InterPro" id="IPR036374">
    <property type="entry name" value="OxRdtase_Mopterin-bd_sf"/>
</dbReference>
<dbReference type="Pfam" id="PF00173">
    <property type="entry name" value="Cyt-b5"/>
    <property type="match status" value="1"/>
</dbReference>
<dbReference type="Gene3D" id="3.90.420.10">
    <property type="entry name" value="Oxidoreductase, molybdopterin-binding domain"/>
    <property type="match status" value="1"/>
</dbReference>
<evidence type="ECO:0000256" key="4">
    <source>
        <dbReference type="ARBA" id="ARBA00003838"/>
    </source>
</evidence>
<name>A0ABQ7K133_9FUNG</name>
<dbReference type="Gene3D" id="2.60.40.650">
    <property type="match status" value="1"/>
</dbReference>
<evidence type="ECO:0000256" key="14">
    <source>
        <dbReference type="ARBA" id="ARBA00023002"/>
    </source>
</evidence>
<dbReference type="Gene3D" id="3.40.50.80">
    <property type="entry name" value="Nucleotide-binding domain of ferredoxin-NADP reductase (FNR) module"/>
    <property type="match status" value="1"/>
</dbReference>
<dbReference type="EC" id="1.7.1.3" evidence="7"/>
<comment type="caution">
    <text evidence="20">The sequence shown here is derived from an EMBL/GenBank/DDBJ whole genome shotgun (WGS) entry which is preliminary data.</text>
</comment>
<keyword evidence="13" id="KW-0274">FAD</keyword>
<dbReference type="InterPro" id="IPR036400">
    <property type="entry name" value="Cyt_B5-like_heme/steroid_sf"/>
</dbReference>
<evidence type="ECO:0000256" key="2">
    <source>
        <dbReference type="ARBA" id="ARBA00001971"/>
    </source>
</evidence>
<evidence type="ECO:0000256" key="15">
    <source>
        <dbReference type="ARBA" id="ARBA00023004"/>
    </source>
</evidence>
<evidence type="ECO:0000256" key="16">
    <source>
        <dbReference type="ARBA" id="ARBA00023063"/>
    </source>
</evidence>
<dbReference type="PROSITE" id="PS00559">
    <property type="entry name" value="MOLYBDOPTERIN_EUK"/>
    <property type="match status" value="1"/>
</dbReference>
<dbReference type="InterPro" id="IPR005066">
    <property type="entry name" value="MoCF_OxRdtse_dimer"/>
</dbReference>
<keyword evidence="14" id="KW-0560">Oxidoreductase</keyword>
<dbReference type="InterPro" id="IPR017938">
    <property type="entry name" value="Riboflavin_synthase-like_b-brl"/>
</dbReference>
<keyword evidence="12" id="KW-0479">Metal-binding</keyword>
<dbReference type="SUPFAM" id="SSF63380">
    <property type="entry name" value="Riboflavin synthase domain-like"/>
    <property type="match status" value="1"/>
</dbReference>
<evidence type="ECO:0000256" key="12">
    <source>
        <dbReference type="ARBA" id="ARBA00022723"/>
    </source>
</evidence>
<dbReference type="SUPFAM" id="SSF56524">
    <property type="entry name" value="Oxidoreductase molybdopterin-binding domain"/>
    <property type="match status" value="1"/>
</dbReference>
<evidence type="ECO:0000259" key="18">
    <source>
        <dbReference type="PROSITE" id="PS50255"/>
    </source>
</evidence>
<dbReference type="InterPro" id="IPR039261">
    <property type="entry name" value="FNR_nucleotide-bd"/>
</dbReference>
<keyword evidence="21" id="KW-1185">Reference proteome</keyword>
<dbReference type="InterPro" id="IPR008335">
    <property type="entry name" value="Mopterin_OxRdtase_euk"/>
</dbReference>
<keyword evidence="11" id="KW-0285">Flavoprotein</keyword>
<dbReference type="CDD" id="cd06183">
    <property type="entry name" value="cyt_b5_reduct_like"/>
    <property type="match status" value="1"/>
</dbReference>
<dbReference type="InterPro" id="IPR017927">
    <property type="entry name" value="FAD-bd_FR_type"/>
</dbReference>
<evidence type="ECO:0000256" key="17">
    <source>
        <dbReference type="ARBA" id="ARBA00049155"/>
    </source>
</evidence>
<evidence type="ECO:0000256" key="13">
    <source>
        <dbReference type="ARBA" id="ARBA00022827"/>
    </source>
</evidence>
<evidence type="ECO:0000256" key="6">
    <source>
        <dbReference type="ARBA" id="ARBA00011738"/>
    </source>
</evidence>
<dbReference type="InterPro" id="IPR008333">
    <property type="entry name" value="Cbr1-like_FAD-bd_dom"/>
</dbReference>
<evidence type="ECO:0000256" key="11">
    <source>
        <dbReference type="ARBA" id="ARBA00022630"/>
    </source>
</evidence>
<comment type="similarity">
    <text evidence="5">Belongs to the nitrate reductase family.</text>
</comment>
<dbReference type="Proteomes" id="UP001194696">
    <property type="component" value="Unassembled WGS sequence"/>
</dbReference>
<feature type="domain" description="FAD-binding FR-type" evidence="19">
    <location>
        <begin position="651"/>
        <end position="763"/>
    </location>
</feature>
<dbReference type="SUPFAM" id="SSF81296">
    <property type="entry name" value="E set domains"/>
    <property type="match status" value="1"/>
</dbReference>
<dbReference type="InterPro" id="IPR014756">
    <property type="entry name" value="Ig_E-set"/>
</dbReference>
<dbReference type="InterPro" id="IPR018506">
    <property type="entry name" value="Cyt_B5_heme-BS"/>
</dbReference>
<dbReference type="InterPro" id="IPR000572">
    <property type="entry name" value="OxRdtase_Mopterin-bd_dom"/>
</dbReference>
<comment type="catalytic activity">
    <reaction evidence="17">
        <text>nitrite + NADP(+) + H2O = nitrate + NADPH + H(+)</text>
        <dbReference type="Rhea" id="RHEA:19061"/>
        <dbReference type="ChEBI" id="CHEBI:15377"/>
        <dbReference type="ChEBI" id="CHEBI:15378"/>
        <dbReference type="ChEBI" id="CHEBI:16301"/>
        <dbReference type="ChEBI" id="CHEBI:17632"/>
        <dbReference type="ChEBI" id="CHEBI:57783"/>
        <dbReference type="ChEBI" id="CHEBI:58349"/>
        <dbReference type="EC" id="1.7.1.3"/>
    </reaction>
</comment>
<dbReference type="Gene3D" id="3.10.120.10">
    <property type="entry name" value="Cytochrome b5-like heme/steroid binding domain"/>
    <property type="match status" value="1"/>
</dbReference>
<dbReference type="PRINTS" id="PR00371">
    <property type="entry name" value="FPNCR"/>
</dbReference>
<evidence type="ECO:0000256" key="9">
    <source>
        <dbReference type="ARBA" id="ARBA00022505"/>
    </source>
</evidence>
<evidence type="ECO:0000313" key="20">
    <source>
        <dbReference type="EMBL" id="KAG0289150.1"/>
    </source>
</evidence>
<dbReference type="Pfam" id="PF03404">
    <property type="entry name" value="Mo-co_dimer"/>
    <property type="match status" value="1"/>
</dbReference>
<evidence type="ECO:0000256" key="3">
    <source>
        <dbReference type="ARBA" id="ARBA00001974"/>
    </source>
</evidence>
<evidence type="ECO:0000313" key="21">
    <source>
        <dbReference type="Proteomes" id="UP001194696"/>
    </source>
</evidence>
<dbReference type="SUPFAM" id="SSF55856">
    <property type="entry name" value="Cytochrome b5-like heme/steroid binding domain"/>
    <property type="match status" value="1"/>
</dbReference>
<keyword evidence="10" id="KW-0349">Heme</keyword>
<dbReference type="PROSITE" id="PS51384">
    <property type="entry name" value="FAD_FR"/>
    <property type="match status" value="1"/>
</dbReference>
<protein>
    <recommendedName>
        <fullName evidence="8">Nitrate reductase [NADPH]</fullName>
        <ecNumber evidence="7">1.7.1.3</ecNumber>
    </recommendedName>
</protein>
<evidence type="ECO:0000256" key="1">
    <source>
        <dbReference type="ARBA" id="ARBA00001924"/>
    </source>
</evidence>